<dbReference type="OrthoDB" id="5397701at2759"/>
<gene>
    <name evidence="1" type="ORF">CANTEDRAFT_115972</name>
</gene>
<evidence type="ECO:0000313" key="2">
    <source>
        <dbReference type="Proteomes" id="UP000000707"/>
    </source>
</evidence>
<dbReference type="Proteomes" id="UP000000707">
    <property type="component" value="Unassembled WGS sequence"/>
</dbReference>
<name>G3BEP4_CANTC</name>
<dbReference type="RefSeq" id="XP_006690170.1">
    <property type="nucleotide sequence ID" value="XM_006690107.1"/>
</dbReference>
<dbReference type="PANTHER" id="PTHR37331:SF1">
    <property type="entry name" value="YALI0F11671P"/>
    <property type="match status" value="1"/>
</dbReference>
<sequence length="150" mass="17245">MNTKLFTRSISQLTKQIYLHPSYKISFGKAENSLAIGSFATPDLTREAFVPNPQFLPKLNQLIGERVHEDFTFIMEASVNANSFMPIYDLRDVPRYGRIPEIDSVFGYLQVSDKGEMLKGTYQNNDMYQLYNSTGLIMLSDFLLEEVRKL</sequence>
<dbReference type="EMBL" id="GL996528">
    <property type="protein sequence ID" value="EGV60956.1"/>
    <property type="molecule type" value="Genomic_DNA"/>
</dbReference>
<dbReference type="HOGENOM" id="CLU_132731_0_0_1"/>
<protein>
    <submittedName>
        <fullName evidence="1">Uncharacterized protein</fullName>
    </submittedName>
</protein>
<dbReference type="EMBL" id="GL996528">
    <property type="protein sequence ID" value="EGV60955.1"/>
    <property type="molecule type" value="Genomic_DNA"/>
</dbReference>
<dbReference type="PANTHER" id="PTHR37331">
    <property type="entry name" value="YALI0F11671P"/>
    <property type="match status" value="1"/>
</dbReference>
<dbReference type="GeneID" id="18248103"/>
<dbReference type="AlphaFoldDB" id="G3BEP4"/>
<dbReference type="STRING" id="590646.G3BEP4"/>
<reference evidence="1 2" key="1">
    <citation type="journal article" date="2011" name="Proc. Natl. Acad. Sci. U.S.A.">
        <title>Comparative genomics of xylose-fermenting fungi for enhanced biofuel production.</title>
        <authorList>
            <person name="Wohlbach D.J."/>
            <person name="Kuo A."/>
            <person name="Sato T.K."/>
            <person name="Potts K.M."/>
            <person name="Salamov A.A."/>
            <person name="LaButti K.M."/>
            <person name="Sun H."/>
            <person name="Clum A."/>
            <person name="Pangilinan J.L."/>
            <person name="Lindquist E.A."/>
            <person name="Lucas S."/>
            <person name="Lapidus A."/>
            <person name="Jin M."/>
            <person name="Gunawan C."/>
            <person name="Balan V."/>
            <person name="Dale B.E."/>
            <person name="Jeffries T.W."/>
            <person name="Zinkel R."/>
            <person name="Barry K.W."/>
            <person name="Grigoriev I.V."/>
            <person name="Gasch A.P."/>
        </authorList>
    </citation>
    <scope>NUCLEOTIDE SEQUENCE [LARGE SCALE GENOMIC DNA]</scope>
    <source>
        <strain evidence="1">ATCC 10573</strain>
        <strain evidence="2">ATCC 10573 / BCRC 21748 / CBS 615 / JCM 9827 / NBRC 10315 / NRRL Y-1498 / VKM Y-70</strain>
    </source>
</reference>
<proteinExistence type="predicted"/>
<dbReference type="eggNOG" id="ENOG502S8MB">
    <property type="taxonomic scope" value="Eukaryota"/>
</dbReference>
<accession>G3BEP4</accession>
<dbReference type="KEGG" id="cten:18248103"/>
<evidence type="ECO:0000313" key="1">
    <source>
        <dbReference type="EMBL" id="EGV60955.1"/>
    </source>
</evidence>
<organism evidence="2">
    <name type="scientific">Candida tenuis (strain ATCC 10573 / BCRC 21748 / CBS 615 / JCM 9827 / NBRC 10315 / NRRL Y-1498 / VKM Y-70)</name>
    <name type="common">Yeast</name>
    <name type="synonym">Yamadazyma tenuis</name>
    <dbReference type="NCBI Taxonomy" id="590646"/>
    <lineage>
        <taxon>Eukaryota</taxon>
        <taxon>Fungi</taxon>
        <taxon>Dikarya</taxon>
        <taxon>Ascomycota</taxon>
        <taxon>Saccharomycotina</taxon>
        <taxon>Pichiomycetes</taxon>
        <taxon>Debaryomycetaceae</taxon>
        <taxon>Yamadazyma</taxon>
    </lineage>
</organism>
<keyword evidence="2" id="KW-1185">Reference proteome</keyword>